<evidence type="ECO:0000256" key="1">
    <source>
        <dbReference type="SAM" id="Coils"/>
    </source>
</evidence>
<dbReference type="InterPro" id="IPR002514">
    <property type="entry name" value="Transposase_8"/>
</dbReference>
<keyword evidence="3" id="KW-1185">Reference proteome</keyword>
<dbReference type="RefSeq" id="WP_344811749.1">
    <property type="nucleotide sequence ID" value="NZ_BAAAYX010000003.1"/>
</dbReference>
<sequence>MARHGYPAEFRRKVLDLLADGRSVAIVAHDLDVSDQTIYNWRRQDRIDRGLQPGRSTAENAELAAAKKRIGELETELAISRHAMELLKEQTSPKGGTRPSK</sequence>
<evidence type="ECO:0000313" key="2">
    <source>
        <dbReference type="EMBL" id="GAA3699855.1"/>
    </source>
</evidence>
<dbReference type="SUPFAM" id="SSF46689">
    <property type="entry name" value="Homeodomain-like"/>
    <property type="match status" value="1"/>
</dbReference>
<accession>A0ABP7D5E2</accession>
<gene>
    <name evidence="2" type="ORF">GCM10022204_15640</name>
</gene>
<keyword evidence="1" id="KW-0175">Coiled coil</keyword>
<reference evidence="3" key="1">
    <citation type="journal article" date="2019" name="Int. J. Syst. Evol. Microbiol.">
        <title>The Global Catalogue of Microorganisms (GCM) 10K type strain sequencing project: providing services to taxonomists for standard genome sequencing and annotation.</title>
        <authorList>
            <consortium name="The Broad Institute Genomics Platform"/>
            <consortium name="The Broad Institute Genome Sequencing Center for Infectious Disease"/>
            <person name="Wu L."/>
            <person name="Ma J."/>
        </authorList>
    </citation>
    <scope>NUCLEOTIDE SEQUENCE [LARGE SCALE GENOMIC DNA]</scope>
    <source>
        <strain evidence="3">JCM 16548</strain>
    </source>
</reference>
<evidence type="ECO:0000313" key="3">
    <source>
        <dbReference type="Proteomes" id="UP001500051"/>
    </source>
</evidence>
<feature type="coiled-coil region" evidence="1">
    <location>
        <begin position="56"/>
        <end position="90"/>
    </location>
</feature>
<dbReference type="InterPro" id="IPR009057">
    <property type="entry name" value="Homeodomain-like_sf"/>
</dbReference>
<dbReference type="Proteomes" id="UP001500051">
    <property type="component" value="Unassembled WGS sequence"/>
</dbReference>
<organism evidence="2 3">
    <name type="scientific">Microlunatus aurantiacus</name>
    <dbReference type="NCBI Taxonomy" id="446786"/>
    <lineage>
        <taxon>Bacteria</taxon>
        <taxon>Bacillati</taxon>
        <taxon>Actinomycetota</taxon>
        <taxon>Actinomycetes</taxon>
        <taxon>Propionibacteriales</taxon>
        <taxon>Propionibacteriaceae</taxon>
        <taxon>Microlunatus</taxon>
    </lineage>
</organism>
<dbReference type="EMBL" id="BAAAYX010000003">
    <property type="protein sequence ID" value="GAA3699855.1"/>
    <property type="molecule type" value="Genomic_DNA"/>
</dbReference>
<name>A0ABP7D5E2_9ACTN</name>
<dbReference type="Gene3D" id="1.10.10.60">
    <property type="entry name" value="Homeodomain-like"/>
    <property type="match status" value="1"/>
</dbReference>
<protein>
    <recommendedName>
        <fullName evidence="4">Transposase</fullName>
    </recommendedName>
</protein>
<comment type="caution">
    <text evidence="2">The sequence shown here is derived from an EMBL/GenBank/DDBJ whole genome shotgun (WGS) entry which is preliminary data.</text>
</comment>
<dbReference type="Pfam" id="PF01527">
    <property type="entry name" value="HTH_Tnp_1"/>
    <property type="match status" value="1"/>
</dbReference>
<proteinExistence type="predicted"/>
<evidence type="ECO:0008006" key="4">
    <source>
        <dbReference type="Google" id="ProtNLM"/>
    </source>
</evidence>